<evidence type="ECO:0000313" key="1">
    <source>
        <dbReference type="EMBL" id="KAJ9108481.1"/>
    </source>
</evidence>
<proteinExistence type="predicted"/>
<protein>
    <submittedName>
        <fullName evidence="1">Uncharacterized protein</fullName>
    </submittedName>
</protein>
<dbReference type="Proteomes" id="UP001230649">
    <property type="component" value="Unassembled WGS sequence"/>
</dbReference>
<accession>A0ACC2WBN6</accession>
<dbReference type="EMBL" id="JASBWS010000031">
    <property type="protein sequence ID" value="KAJ9108481.1"/>
    <property type="molecule type" value="Genomic_DNA"/>
</dbReference>
<reference evidence="1" key="1">
    <citation type="submission" date="2023-04" db="EMBL/GenBank/DDBJ databases">
        <title>Draft Genome sequencing of Naganishia species isolated from polar environments using Oxford Nanopore Technology.</title>
        <authorList>
            <person name="Leo P."/>
            <person name="Venkateswaran K."/>
        </authorList>
    </citation>
    <scope>NUCLEOTIDE SEQUENCE</scope>
    <source>
        <strain evidence="1">MNA-CCFEE 5262</strain>
    </source>
</reference>
<sequence length="222" mass="24599">MSTSPIRHFDSVPALHRSDSDSSTSSTASQTIGTPTDRITHRADGDFCGEVGLTVEYMAGAILEILVKDPKITFKFSPTCHVGFLDTIITWKMQPLVKRPSGLLQPRFNQKEVEQLVAMLKDDHSLQIETKPTHISKLKEKLPAYHITISTEIANSTGFQESAPTLRRNYGCICLSPMGKTEPRPTPEDSDEGEKLDENTFTAAVDSKLNEIADNDFDALYI</sequence>
<gene>
    <name evidence="1" type="ORF">QFC20_003387</name>
</gene>
<evidence type="ECO:0000313" key="2">
    <source>
        <dbReference type="Proteomes" id="UP001230649"/>
    </source>
</evidence>
<keyword evidence="2" id="KW-1185">Reference proteome</keyword>
<organism evidence="1 2">
    <name type="scientific">Naganishia adeliensis</name>
    <dbReference type="NCBI Taxonomy" id="92952"/>
    <lineage>
        <taxon>Eukaryota</taxon>
        <taxon>Fungi</taxon>
        <taxon>Dikarya</taxon>
        <taxon>Basidiomycota</taxon>
        <taxon>Agaricomycotina</taxon>
        <taxon>Tremellomycetes</taxon>
        <taxon>Filobasidiales</taxon>
        <taxon>Filobasidiaceae</taxon>
        <taxon>Naganishia</taxon>
    </lineage>
</organism>
<comment type="caution">
    <text evidence="1">The sequence shown here is derived from an EMBL/GenBank/DDBJ whole genome shotgun (WGS) entry which is preliminary data.</text>
</comment>
<name>A0ACC2WBN6_9TREE</name>